<dbReference type="PANTHER" id="PTHR21087">
    <property type="entry name" value="SHIKIMATE KINASE"/>
    <property type="match status" value="1"/>
</dbReference>
<evidence type="ECO:0000256" key="6">
    <source>
        <dbReference type="ARBA" id="ARBA00023141"/>
    </source>
</evidence>
<keyword evidence="4 7" id="KW-0418">Kinase</keyword>
<keyword evidence="2 7" id="KW-0808">Transferase</keyword>
<keyword evidence="7" id="KW-0479">Metal-binding</keyword>
<dbReference type="CDD" id="cd00464">
    <property type="entry name" value="SK"/>
    <property type="match status" value="1"/>
</dbReference>
<comment type="subcellular location">
    <subcellularLocation>
        <location evidence="7">Cytoplasm</location>
    </subcellularLocation>
</comment>
<dbReference type="Proteomes" id="UP001059209">
    <property type="component" value="Chromosome"/>
</dbReference>
<keyword evidence="1 7" id="KW-0028">Amino-acid biosynthesis</keyword>
<comment type="catalytic activity">
    <reaction evidence="7">
        <text>shikimate + ATP = 3-phosphoshikimate + ADP + H(+)</text>
        <dbReference type="Rhea" id="RHEA:13121"/>
        <dbReference type="ChEBI" id="CHEBI:15378"/>
        <dbReference type="ChEBI" id="CHEBI:30616"/>
        <dbReference type="ChEBI" id="CHEBI:36208"/>
        <dbReference type="ChEBI" id="CHEBI:145989"/>
        <dbReference type="ChEBI" id="CHEBI:456216"/>
        <dbReference type="EC" id="2.7.1.71"/>
    </reaction>
</comment>
<proteinExistence type="inferred from homology"/>
<evidence type="ECO:0000313" key="8">
    <source>
        <dbReference type="EMBL" id="UWX55948.1"/>
    </source>
</evidence>
<dbReference type="PRINTS" id="PR01100">
    <property type="entry name" value="SHIKIMTKNASE"/>
</dbReference>
<dbReference type="PANTHER" id="PTHR21087:SF16">
    <property type="entry name" value="SHIKIMATE KINASE 1, CHLOROPLASTIC"/>
    <property type="match status" value="1"/>
</dbReference>
<comment type="cofactor">
    <cofactor evidence="7">
        <name>Mg(2+)</name>
        <dbReference type="ChEBI" id="CHEBI:18420"/>
    </cofactor>
    <text evidence="7">Binds 1 Mg(2+) ion per subunit.</text>
</comment>
<feature type="binding site" evidence="7">
    <location>
        <position position="79"/>
    </location>
    <ligand>
        <name>substrate</name>
    </ligand>
</feature>
<keyword evidence="6 7" id="KW-0057">Aromatic amino acid biosynthesis</keyword>
<keyword evidence="5 7" id="KW-0067">ATP-binding</keyword>
<name>A0ABY5YA77_9FLAO</name>
<keyword evidence="3 7" id="KW-0547">Nucleotide-binding</keyword>
<dbReference type="Pfam" id="PF01202">
    <property type="entry name" value="SKI"/>
    <property type="match status" value="1"/>
</dbReference>
<feature type="binding site" evidence="7">
    <location>
        <begin position="10"/>
        <end position="15"/>
    </location>
    <ligand>
        <name>ATP</name>
        <dbReference type="ChEBI" id="CHEBI:30616"/>
    </ligand>
</feature>
<comment type="caution">
    <text evidence="7">Lacks conserved residue(s) required for the propagation of feature annotation.</text>
</comment>
<dbReference type="SUPFAM" id="SSF52540">
    <property type="entry name" value="P-loop containing nucleoside triphosphate hydrolases"/>
    <property type="match status" value="1"/>
</dbReference>
<keyword evidence="7" id="KW-0460">Magnesium</keyword>
<evidence type="ECO:0000256" key="3">
    <source>
        <dbReference type="ARBA" id="ARBA00022741"/>
    </source>
</evidence>
<comment type="subunit">
    <text evidence="7">Monomer.</text>
</comment>
<gene>
    <name evidence="7" type="primary">aroK</name>
    <name evidence="8" type="ORF">NYZ99_06175</name>
</gene>
<reference evidence="8" key="1">
    <citation type="submission" date="2022-09" db="EMBL/GenBank/DDBJ databases">
        <title>Maribacter litopenaei sp. nov., isolated from the intestinal tract of the Pacific White Shrimp, Litopenaeus vannamei.</title>
        <authorList>
            <person name="Kim S.Y."/>
            <person name="Hwang C.Y."/>
        </authorList>
    </citation>
    <scope>NUCLEOTIDE SEQUENCE</scope>
    <source>
        <strain evidence="8">HL-LV01</strain>
    </source>
</reference>
<protein>
    <recommendedName>
        <fullName evidence="7">Shikimate kinase</fullName>
        <shortName evidence="7">SK</shortName>
        <ecNumber evidence="7">2.7.1.71</ecNumber>
    </recommendedName>
</protein>
<feature type="binding site" evidence="7">
    <location>
        <position position="119"/>
    </location>
    <ligand>
        <name>ATP</name>
        <dbReference type="ChEBI" id="CHEBI:30616"/>
    </ligand>
</feature>
<evidence type="ECO:0000256" key="2">
    <source>
        <dbReference type="ARBA" id="ARBA00022679"/>
    </source>
</evidence>
<feature type="binding site" evidence="7">
    <location>
        <position position="14"/>
    </location>
    <ligand>
        <name>Mg(2+)</name>
        <dbReference type="ChEBI" id="CHEBI:18420"/>
    </ligand>
</feature>
<dbReference type="InterPro" id="IPR000623">
    <property type="entry name" value="Shikimate_kinase/TSH1"/>
</dbReference>
<dbReference type="EC" id="2.7.1.71" evidence="7"/>
<feature type="binding site" evidence="7">
    <location>
        <position position="32"/>
    </location>
    <ligand>
        <name>substrate</name>
    </ligand>
</feature>
<dbReference type="HAMAP" id="MF_00109">
    <property type="entry name" value="Shikimate_kinase"/>
    <property type="match status" value="1"/>
</dbReference>
<comment type="similarity">
    <text evidence="7">Belongs to the shikimate kinase family.</text>
</comment>
<organism evidence="8 9">
    <name type="scientific">Maribacter litopenaei</name>
    <dbReference type="NCBI Taxonomy" id="2976127"/>
    <lineage>
        <taxon>Bacteria</taxon>
        <taxon>Pseudomonadati</taxon>
        <taxon>Bacteroidota</taxon>
        <taxon>Flavobacteriia</taxon>
        <taxon>Flavobacteriales</taxon>
        <taxon>Flavobacteriaceae</taxon>
        <taxon>Maribacter</taxon>
    </lineage>
</organism>
<evidence type="ECO:0000256" key="1">
    <source>
        <dbReference type="ARBA" id="ARBA00022605"/>
    </source>
</evidence>
<evidence type="ECO:0000313" key="9">
    <source>
        <dbReference type="Proteomes" id="UP001059209"/>
    </source>
</evidence>
<dbReference type="GO" id="GO:0016301">
    <property type="term" value="F:kinase activity"/>
    <property type="evidence" value="ECO:0007669"/>
    <property type="project" value="UniProtKB-KW"/>
</dbReference>
<dbReference type="InterPro" id="IPR027417">
    <property type="entry name" value="P-loop_NTPase"/>
</dbReference>
<comment type="function">
    <text evidence="7">Catalyzes the specific phosphorylation of the 3-hydroxyl group of shikimic acid using ATP as a cosubstrate.</text>
</comment>
<sequence>MKIILIGYMGSGKTTIGRALAKQLNYNFLDLDQYIEEAEGMSIGQIFKDKGEVYFRKKETDYLKEVLQSDQEYILSVGGGTPCFGNNMQLINEASPNSVYVRTDLQVLYERLLKEKDERPLITKLSKEELPDFIAKHLFERSFFYNQAHHKIHNQNKSVEDVVMEIQKILV</sequence>
<comment type="pathway">
    <text evidence="7">Metabolic intermediate biosynthesis; chorismate biosynthesis; chorismate from D-erythrose 4-phosphate and phosphoenolpyruvate: step 5/7.</text>
</comment>
<keyword evidence="7" id="KW-0963">Cytoplasm</keyword>
<dbReference type="Gene3D" id="3.40.50.300">
    <property type="entry name" value="P-loop containing nucleotide triphosphate hydrolases"/>
    <property type="match status" value="1"/>
</dbReference>
<keyword evidence="9" id="KW-1185">Reference proteome</keyword>
<evidence type="ECO:0000256" key="4">
    <source>
        <dbReference type="ARBA" id="ARBA00022777"/>
    </source>
</evidence>
<feature type="binding site" evidence="7">
    <location>
        <position position="56"/>
    </location>
    <ligand>
        <name>substrate</name>
    </ligand>
</feature>
<dbReference type="RefSeq" id="WP_260574457.1">
    <property type="nucleotide sequence ID" value="NZ_CP104205.1"/>
</dbReference>
<dbReference type="InterPro" id="IPR031322">
    <property type="entry name" value="Shikimate/glucono_kinase"/>
</dbReference>
<accession>A0ABY5YA77</accession>
<evidence type="ECO:0000256" key="5">
    <source>
        <dbReference type="ARBA" id="ARBA00022840"/>
    </source>
</evidence>
<dbReference type="EMBL" id="CP104205">
    <property type="protein sequence ID" value="UWX55948.1"/>
    <property type="molecule type" value="Genomic_DNA"/>
</dbReference>
<evidence type="ECO:0000256" key="7">
    <source>
        <dbReference type="HAMAP-Rule" id="MF_00109"/>
    </source>
</evidence>
<feature type="binding site" evidence="7">
    <location>
        <position position="141"/>
    </location>
    <ligand>
        <name>substrate</name>
    </ligand>
</feature>